<reference evidence="1 2" key="1">
    <citation type="submission" date="2018-07" db="EMBL/GenBank/DDBJ databases">
        <title>Pedobacter sp. nov., isolated from soil.</title>
        <authorList>
            <person name="Zhou L.Y."/>
            <person name="Du Z.J."/>
        </authorList>
    </citation>
    <scope>NUCLEOTIDE SEQUENCE [LARGE SCALE GENOMIC DNA]</scope>
    <source>
        <strain evidence="1 2">JDX94</strain>
    </source>
</reference>
<keyword evidence="2" id="KW-1185">Reference proteome</keyword>
<dbReference type="RefSeq" id="WP_115401626.1">
    <property type="nucleotide sequence ID" value="NZ_QPKV01000002.1"/>
</dbReference>
<gene>
    <name evidence="1" type="ORF">DU508_04540</name>
</gene>
<dbReference type="AlphaFoldDB" id="A0A369Q415"/>
<evidence type="ECO:0000313" key="1">
    <source>
        <dbReference type="EMBL" id="RDC58215.1"/>
    </source>
</evidence>
<comment type="caution">
    <text evidence="1">The sequence shown here is derived from an EMBL/GenBank/DDBJ whole genome shotgun (WGS) entry which is preliminary data.</text>
</comment>
<organism evidence="1 2">
    <name type="scientific">Pedobacter chinensis</name>
    <dbReference type="NCBI Taxonomy" id="2282421"/>
    <lineage>
        <taxon>Bacteria</taxon>
        <taxon>Pseudomonadati</taxon>
        <taxon>Bacteroidota</taxon>
        <taxon>Sphingobacteriia</taxon>
        <taxon>Sphingobacteriales</taxon>
        <taxon>Sphingobacteriaceae</taxon>
        <taxon>Pedobacter</taxon>
    </lineage>
</organism>
<protein>
    <submittedName>
        <fullName evidence="1">Uncharacterized protein</fullName>
    </submittedName>
</protein>
<evidence type="ECO:0000313" key="2">
    <source>
        <dbReference type="Proteomes" id="UP000253961"/>
    </source>
</evidence>
<accession>A0A369Q415</accession>
<dbReference type="Proteomes" id="UP000253961">
    <property type="component" value="Unassembled WGS sequence"/>
</dbReference>
<dbReference type="OrthoDB" id="9809549at2"/>
<name>A0A369Q415_9SPHI</name>
<proteinExistence type="predicted"/>
<sequence length="132" mass="15046">MLDDQARLTDFYAKDEIHHNITFFLLYSAGVLPKQKFWILDGTMNREGSIMNIAVEFKMQATKTVVFFNSPSQKASGIPLDSMVVINDSVQFQLMSEPINYFKCKISKDKINGEFTQEGFSKGSIYPGDMRI</sequence>
<dbReference type="EMBL" id="QPKV01000002">
    <property type="protein sequence ID" value="RDC58215.1"/>
    <property type="molecule type" value="Genomic_DNA"/>
</dbReference>